<dbReference type="AlphaFoldDB" id="A0A4Y2N7P4"/>
<keyword evidence="2" id="KW-1185">Reference proteome</keyword>
<proteinExistence type="predicted"/>
<accession>A0A4Y2N7P4</accession>
<sequence>MMKKRKNSSMPWASFTTRKKPSFALGAIYHWKKAILCPGHHLPLGKSHLLPWAPFTTGKKPSFLSLDAIYHWEKAIFCPGHHLPLGKSHLLPWRQLPLIMSLPKFILYDSIWGREPFFKPCMFCVSLLKSSHVDAMNNLFIKDV</sequence>
<comment type="caution">
    <text evidence="1">The sequence shown here is derived from an EMBL/GenBank/DDBJ whole genome shotgun (WGS) entry which is preliminary data.</text>
</comment>
<protein>
    <submittedName>
        <fullName evidence="1">Uncharacterized protein</fullName>
    </submittedName>
</protein>
<evidence type="ECO:0000313" key="2">
    <source>
        <dbReference type="Proteomes" id="UP000499080"/>
    </source>
</evidence>
<reference evidence="1 2" key="1">
    <citation type="journal article" date="2019" name="Sci. Rep.">
        <title>Orb-weaving spider Araneus ventricosus genome elucidates the spidroin gene catalogue.</title>
        <authorList>
            <person name="Kono N."/>
            <person name="Nakamura H."/>
            <person name="Ohtoshi R."/>
            <person name="Moran D.A.P."/>
            <person name="Shinohara A."/>
            <person name="Yoshida Y."/>
            <person name="Fujiwara M."/>
            <person name="Mori M."/>
            <person name="Tomita M."/>
            <person name="Arakawa K."/>
        </authorList>
    </citation>
    <scope>NUCLEOTIDE SEQUENCE [LARGE SCALE GENOMIC DNA]</scope>
</reference>
<dbReference type="Proteomes" id="UP000499080">
    <property type="component" value="Unassembled WGS sequence"/>
</dbReference>
<dbReference type="EMBL" id="BGPR01008613">
    <property type="protein sequence ID" value="GBN34943.1"/>
    <property type="molecule type" value="Genomic_DNA"/>
</dbReference>
<gene>
    <name evidence="1" type="ORF">AVEN_127768_1</name>
</gene>
<evidence type="ECO:0000313" key="1">
    <source>
        <dbReference type="EMBL" id="GBN34943.1"/>
    </source>
</evidence>
<organism evidence="1 2">
    <name type="scientific">Araneus ventricosus</name>
    <name type="common">Orbweaver spider</name>
    <name type="synonym">Epeira ventricosa</name>
    <dbReference type="NCBI Taxonomy" id="182803"/>
    <lineage>
        <taxon>Eukaryota</taxon>
        <taxon>Metazoa</taxon>
        <taxon>Ecdysozoa</taxon>
        <taxon>Arthropoda</taxon>
        <taxon>Chelicerata</taxon>
        <taxon>Arachnida</taxon>
        <taxon>Araneae</taxon>
        <taxon>Araneomorphae</taxon>
        <taxon>Entelegynae</taxon>
        <taxon>Araneoidea</taxon>
        <taxon>Araneidae</taxon>
        <taxon>Araneus</taxon>
    </lineage>
</organism>
<name>A0A4Y2N7P4_ARAVE</name>